<sequence>MRIVDSKISAPIPRASADSTAENSVKRRVHPVAYRNTIVAGPVKMAKIGHVPESRQIVHYPIHFHVMILKSPRLSHRKLQLLVPNLIP</sequence>
<dbReference type="EMBL" id="AZBU02000001">
    <property type="protein sequence ID" value="TMS35573.1"/>
    <property type="molecule type" value="Genomic_DNA"/>
</dbReference>
<protein>
    <submittedName>
        <fullName evidence="2">Uncharacterized protein</fullName>
    </submittedName>
</protein>
<organism evidence="2 3">
    <name type="scientific">Steinernema carpocapsae</name>
    <name type="common">Entomopathogenic nematode</name>
    <dbReference type="NCBI Taxonomy" id="34508"/>
    <lineage>
        <taxon>Eukaryota</taxon>
        <taxon>Metazoa</taxon>
        <taxon>Ecdysozoa</taxon>
        <taxon>Nematoda</taxon>
        <taxon>Chromadorea</taxon>
        <taxon>Rhabditida</taxon>
        <taxon>Tylenchina</taxon>
        <taxon>Panagrolaimomorpha</taxon>
        <taxon>Strongyloidoidea</taxon>
        <taxon>Steinernematidae</taxon>
        <taxon>Steinernema</taxon>
    </lineage>
</organism>
<evidence type="ECO:0000256" key="1">
    <source>
        <dbReference type="SAM" id="MobiDB-lite"/>
    </source>
</evidence>
<reference evidence="2 3" key="2">
    <citation type="journal article" date="2019" name="G3 (Bethesda)">
        <title>Hybrid Assembly of the Genome of the Entomopathogenic Nematode Steinernema carpocapsae Identifies the X-Chromosome.</title>
        <authorList>
            <person name="Serra L."/>
            <person name="Macchietto M."/>
            <person name="Macias-Munoz A."/>
            <person name="McGill C.J."/>
            <person name="Rodriguez I.M."/>
            <person name="Rodriguez B."/>
            <person name="Murad R."/>
            <person name="Mortazavi A."/>
        </authorList>
    </citation>
    <scope>NUCLEOTIDE SEQUENCE [LARGE SCALE GENOMIC DNA]</scope>
    <source>
        <strain evidence="2 3">ALL</strain>
    </source>
</reference>
<accession>A0A4V6YSV6</accession>
<keyword evidence="3" id="KW-1185">Reference proteome</keyword>
<dbReference type="Proteomes" id="UP000298663">
    <property type="component" value="Chromosome X"/>
</dbReference>
<evidence type="ECO:0000313" key="3">
    <source>
        <dbReference type="Proteomes" id="UP000298663"/>
    </source>
</evidence>
<dbReference type="EMBL" id="CM016762">
    <property type="protein sequence ID" value="TMS35573.1"/>
    <property type="molecule type" value="Genomic_DNA"/>
</dbReference>
<proteinExistence type="predicted"/>
<evidence type="ECO:0000313" key="2">
    <source>
        <dbReference type="EMBL" id="TMS35573.1"/>
    </source>
</evidence>
<comment type="caution">
    <text evidence="2">The sequence shown here is derived from an EMBL/GenBank/DDBJ whole genome shotgun (WGS) entry which is preliminary data.</text>
</comment>
<reference evidence="2 3" key="1">
    <citation type="journal article" date="2015" name="Genome Biol.">
        <title>Comparative genomics of Steinernema reveals deeply conserved gene regulatory networks.</title>
        <authorList>
            <person name="Dillman A.R."/>
            <person name="Macchietto M."/>
            <person name="Porter C.F."/>
            <person name="Rogers A."/>
            <person name="Williams B."/>
            <person name="Antoshechkin I."/>
            <person name="Lee M.M."/>
            <person name="Goodwin Z."/>
            <person name="Lu X."/>
            <person name="Lewis E.E."/>
            <person name="Goodrich-Blair H."/>
            <person name="Stock S.P."/>
            <person name="Adams B.J."/>
            <person name="Sternberg P.W."/>
            <person name="Mortazavi A."/>
        </authorList>
    </citation>
    <scope>NUCLEOTIDE SEQUENCE [LARGE SCALE GENOMIC DNA]</scope>
    <source>
        <strain evidence="2 3">ALL</strain>
    </source>
</reference>
<gene>
    <name evidence="2" type="ORF">L596_002949</name>
</gene>
<feature type="region of interest" description="Disordered" evidence="1">
    <location>
        <begin position="1"/>
        <end position="25"/>
    </location>
</feature>
<dbReference type="AlphaFoldDB" id="A0A4V6YSV6"/>
<name>A0A4V6YSV6_STECR</name>